<sequence length="198" mass="22832">MTFTLYNRDDCPFCWKVRLVAEFVGIKFNVISVARGEQNEDVISLNPGGTVPVMIAESFVLWDSSLIAIYLADAHKEIGLLPENAAHRAQILQICQYSDNYFGKAIFPYVKEMRKPNPEDRDIQILSQSRERFEYALGWLSTFFSQMGGSEKPNLMDCTFFPRFALADKYGLKFDHAQDYARWYGAFKELDQVKAAYY</sequence>
<dbReference type="PROSITE" id="PS00195">
    <property type="entry name" value="GLUTAREDOXIN_1"/>
    <property type="match status" value="1"/>
</dbReference>
<comment type="caution">
    <text evidence="2">The sequence shown here is derived from an EMBL/GenBank/DDBJ whole genome shotgun (WGS) entry which is preliminary data.</text>
</comment>
<evidence type="ECO:0000313" key="3">
    <source>
        <dbReference type="Proteomes" id="UP000004836"/>
    </source>
</evidence>
<dbReference type="eggNOG" id="COG0625">
    <property type="taxonomic scope" value="Bacteria"/>
</dbReference>
<dbReference type="GO" id="GO:0005737">
    <property type="term" value="C:cytoplasm"/>
    <property type="evidence" value="ECO:0007669"/>
    <property type="project" value="TreeGrafter"/>
</dbReference>
<dbReference type="AlphaFoldDB" id="J9DXJ5"/>
<dbReference type="SFLD" id="SFLDG00358">
    <property type="entry name" value="Main_(cytGST)"/>
    <property type="match status" value="1"/>
</dbReference>
<dbReference type="Proteomes" id="UP000004836">
    <property type="component" value="Unassembled WGS sequence"/>
</dbReference>
<dbReference type="InterPro" id="IPR040079">
    <property type="entry name" value="Glutathione_S-Trfase"/>
</dbReference>
<dbReference type="Gene3D" id="3.40.30.10">
    <property type="entry name" value="Glutaredoxin"/>
    <property type="match status" value="1"/>
</dbReference>
<dbReference type="PANTHER" id="PTHR43968:SF6">
    <property type="entry name" value="GLUTATHIONE S-TRANSFERASE OMEGA"/>
    <property type="match status" value="1"/>
</dbReference>
<dbReference type="Gene3D" id="1.20.1050.10">
    <property type="match status" value="1"/>
</dbReference>
<dbReference type="EMBL" id="ALYF01000012">
    <property type="protein sequence ID" value="EJW20399.1"/>
    <property type="molecule type" value="Genomic_DNA"/>
</dbReference>
<dbReference type="InterPro" id="IPR004045">
    <property type="entry name" value="Glutathione_S-Trfase_N"/>
</dbReference>
<dbReference type="CDD" id="cd00570">
    <property type="entry name" value="GST_N_family"/>
    <property type="match status" value="1"/>
</dbReference>
<dbReference type="InterPro" id="IPR050983">
    <property type="entry name" value="GST_Omega/HSP26"/>
</dbReference>
<dbReference type="PANTHER" id="PTHR43968">
    <property type="match status" value="1"/>
</dbReference>
<dbReference type="InterPro" id="IPR011767">
    <property type="entry name" value="GLR_AS"/>
</dbReference>
<dbReference type="STRING" id="1220535.IMCC14465_18240"/>
<dbReference type="OrthoDB" id="9810080at2"/>
<dbReference type="SFLD" id="SFLDS00019">
    <property type="entry name" value="Glutathione_Transferase_(cytos"/>
    <property type="match status" value="1"/>
</dbReference>
<dbReference type="InterPro" id="IPR036249">
    <property type="entry name" value="Thioredoxin-like_sf"/>
</dbReference>
<name>J9DXJ5_9PROT</name>
<feature type="domain" description="GST N-terminal" evidence="1">
    <location>
        <begin position="1"/>
        <end position="79"/>
    </location>
</feature>
<dbReference type="PROSITE" id="PS50404">
    <property type="entry name" value="GST_NTER"/>
    <property type="match status" value="1"/>
</dbReference>
<dbReference type="SUPFAM" id="SSF52833">
    <property type="entry name" value="Thioredoxin-like"/>
    <property type="match status" value="1"/>
</dbReference>
<protein>
    <recommendedName>
        <fullName evidence="1">GST N-terminal domain-containing protein</fullName>
    </recommendedName>
</protein>
<proteinExistence type="predicted"/>
<accession>J9DXJ5</accession>
<gene>
    <name evidence="2" type="ORF">IMCC14465_18240</name>
</gene>
<evidence type="ECO:0000259" key="1">
    <source>
        <dbReference type="PROSITE" id="PS50404"/>
    </source>
</evidence>
<dbReference type="Pfam" id="PF13409">
    <property type="entry name" value="GST_N_2"/>
    <property type="match status" value="1"/>
</dbReference>
<organism evidence="2 3">
    <name type="scientific">alpha proteobacterium IMCC14465</name>
    <dbReference type="NCBI Taxonomy" id="1220535"/>
    <lineage>
        <taxon>Bacteria</taxon>
        <taxon>Pseudomonadati</taxon>
        <taxon>Pseudomonadota</taxon>
        <taxon>Alphaproteobacteria</taxon>
        <taxon>PS1 clade</taxon>
    </lineage>
</organism>
<dbReference type="InterPro" id="IPR036282">
    <property type="entry name" value="Glutathione-S-Trfase_C_sf"/>
</dbReference>
<keyword evidence="3" id="KW-1185">Reference proteome</keyword>
<dbReference type="CDD" id="cd00299">
    <property type="entry name" value="GST_C_family"/>
    <property type="match status" value="1"/>
</dbReference>
<evidence type="ECO:0000313" key="2">
    <source>
        <dbReference type="EMBL" id="EJW20399.1"/>
    </source>
</evidence>
<reference evidence="2 3" key="1">
    <citation type="journal article" date="2012" name="J. Bacteriol.">
        <title>Genome Sequence of Strain IMCC14465, Isolated from the East Sea, Belonging to the PS1 Clade of Alphaproteobacteria.</title>
        <authorList>
            <person name="Yang S.J."/>
            <person name="Kang I."/>
            <person name="Cho J.C."/>
        </authorList>
    </citation>
    <scope>NUCLEOTIDE SEQUENCE [LARGE SCALE GENOMIC DNA]</scope>
    <source>
        <strain evidence="2 3">IMCC14465</strain>
    </source>
</reference>
<dbReference type="SUPFAM" id="SSF47616">
    <property type="entry name" value="GST C-terminal domain-like"/>
    <property type="match status" value="1"/>
</dbReference>